<evidence type="ECO:0000313" key="2">
    <source>
        <dbReference type="EMBL" id="EKD03494.1"/>
    </source>
</evidence>
<evidence type="ECO:0000256" key="1">
    <source>
        <dbReference type="SAM" id="MobiDB-lite"/>
    </source>
</evidence>
<dbReference type="EMBL" id="AMBO01000247">
    <property type="protein sequence ID" value="EKD03494.1"/>
    <property type="molecule type" value="Genomic_DNA"/>
</dbReference>
<reference evidence="2 3" key="1">
    <citation type="journal article" date="2012" name="Eukaryot. Cell">
        <title>Genome sequence of the Trichosporon asahii environmental strain CBS 8904.</title>
        <authorList>
            <person name="Yang R.Y."/>
            <person name="Li H.T."/>
            <person name="Zhu H."/>
            <person name="Zhou G.P."/>
            <person name="Wang M."/>
            <person name="Wang L."/>
        </authorList>
    </citation>
    <scope>NUCLEOTIDE SEQUENCE [LARGE SCALE GENOMIC DNA]</scope>
    <source>
        <strain evidence="2 3">CBS 8904</strain>
    </source>
</reference>
<name>K1WR26_TRIAC</name>
<comment type="caution">
    <text evidence="2">The sequence shown here is derived from an EMBL/GenBank/DDBJ whole genome shotgun (WGS) entry which is preliminary data.</text>
</comment>
<organism evidence="2 3">
    <name type="scientific">Trichosporon asahii var. asahii (strain CBS 8904)</name>
    <name type="common">Yeast</name>
    <dbReference type="NCBI Taxonomy" id="1220162"/>
    <lineage>
        <taxon>Eukaryota</taxon>
        <taxon>Fungi</taxon>
        <taxon>Dikarya</taxon>
        <taxon>Basidiomycota</taxon>
        <taxon>Agaricomycotina</taxon>
        <taxon>Tremellomycetes</taxon>
        <taxon>Trichosporonales</taxon>
        <taxon>Trichosporonaceae</taxon>
        <taxon>Trichosporon</taxon>
    </lineage>
</organism>
<evidence type="ECO:0000313" key="3">
    <source>
        <dbReference type="Proteomes" id="UP000006757"/>
    </source>
</evidence>
<dbReference type="Proteomes" id="UP000006757">
    <property type="component" value="Unassembled WGS sequence"/>
</dbReference>
<dbReference type="AlphaFoldDB" id="K1WR26"/>
<feature type="region of interest" description="Disordered" evidence="1">
    <location>
        <begin position="1"/>
        <end position="195"/>
    </location>
</feature>
<keyword evidence="3" id="KW-1185">Reference proteome</keyword>
<protein>
    <submittedName>
        <fullName evidence="2">Uncharacterized protein</fullName>
    </submittedName>
</protein>
<proteinExistence type="predicted"/>
<accession>K1WR26</accession>
<dbReference type="InParanoid" id="K1WR26"/>
<feature type="compositionally biased region" description="Acidic residues" evidence="1">
    <location>
        <begin position="143"/>
        <end position="154"/>
    </location>
</feature>
<sequence length="299" mass="32671">MPSRDFQAPRNEISPDTPSPNADPFLSAVQDLHHSDESNQITSARGLSQWERMERDLPEGLSDGHAPQSATMGDAVQRGASRPSPESSSMIRKANAPFTSSMSTSGTGAVDALLNPDVPKMTINTPQEPRTFVSYTPGPPSDTSEDVTDTEALEDLLNPDVPKMTINTPQGPRTFVSVRPRPPRNAPRGSTPARGTAPLRALIMRRPPGGFQPIVARRVWPSQNSPYSYEPVDERWNEYIESPSRSVPDGVRVALSPSSSSDPLAGQHAAPGCRNQTNLLQHWRDALFPREVLNERPRS</sequence>
<gene>
    <name evidence="2" type="ORF">A1Q2_02212</name>
</gene>
<dbReference type="HOGENOM" id="CLU_931225_0_0_1"/>
<feature type="compositionally biased region" description="Polar residues" evidence="1">
    <location>
        <begin position="97"/>
        <end position="107"/>
    </location>
</feature>